<dbReference type="InterPro" id="IPR017923">
    <property type="entry name" value="TFIIS_N"/>
</dbReference>
<protein>
    <recommendedName>
        <fullName evidence="5">TFIIS N-terminal domain-containing protein</fullName>
    </recommendedName>
</protein>
<dbReference type="Gene3D" id="1.20.930.10">
    <property type="entry name" value="Conserved domain common to transcription factors TFIIS, elongin A, CRSP70"/>
    <property type="match status" value="1"/>
</dbReference>
<keyword evidence="7" id="KW-1185">Reference proteome</keyword>
<dbReference type="InterPro" id="IPR051870">
    <property type="entry name" value="Elongin-A_domain"/>
</dbReference>
<feature type="compositionally biased region" description="Basic and acidic residues" evidence="4">
    <location>
        <begin position="99"/>
        <end position="109"/>
    </location>
</feature>
<evidence type="ECO:0000256" key="1">
    <source>
        <dbReference type="ARBA" id="ARBA00004123"/>
    </source>
</evidence>
<evidence type="ECO:0000256" key="2">
    <source>
        <dbReference type="ARBA" id="ARBA00023242"/>
    </source>
</evidence>
<dbReference type="Proteomes" id="UP001152759">
    <property type="component" value="Chromosome 1"/>
</dbReference>
<feature type="compositionally biased region" description="Basic residues" evidence="4">
    <location>
        <begin position="156"/>
        <end position="167"/>
    </location>
</feature>
<organism evidence="6 7">
    <name type="scientific">Bemisia tabaci</name>
    <name type="common">Sweetpotato whitefly</name>
    <name type="synonym">Aleurodes tabaci</name>
    <dbReference type="NCBI Taxonomy" id="7038"/>
    <lineage>
        <taxon>Eukaryota</taxon>
        <taxon>Metazoa</taxon>
        <taxon>Ecdysozoa</taxon>
        <taxon>Arthropoda</taxon>
        <taxon>Hexapoda</taxon>
        <taxon>Insecta</taxon>
        <taxon>Pterygota</taxon>
        <taxon>Neoptera</taxon>
        <taxon>Paraneoptera</taxon>
        <taxon>Hemiptera</taxon>
        <taxon>Sternorrhyncha</taxon>
        <taxon>Aleyrodoidea</taxon>
        <taxon>Aleyrodidae</taxon>
        <taxon>Aleyrodinae</taxon>
        <taxon>Bemisia</taxon>
    </lineage>
</organism>
<sequence length="717" mass="81077">MSVPESKIISAIEHYQKSIRKHEHNKEKLLYYLGKLAKFPMTVSILQKTMVGLQINALRKYDGDVGNAAKVLVTKWKDVVRKESEGDYSDEEGEEEKEDTGNRNNHSDDSGVDNDVEDGDRDSDEKSADQFLDTKPANDKNDAKNCKRLKEENRHSSSHKSKHSDKHKNHDSVRSSRDSSSKKSSHDSRKSRQESNSSRDSDHKKSKHENKKRKYSSESQSDLDQNDSDSSQSTRSSKKRKIESSGDGSESDSSTSDSDNKKSRDKREKNNSAHHHHSSKHRDSSHKKTDEKKVSKSTTKTSHSSERRKEKESDRSSKKDKPSKEIHVHHKSKSVKTEVKVKLEKDDSKTSRSEKESSKSQTPVKVKQEKDSMAVNSFEAALMGFSSPTEQPKIKVKSKSSSSSKSGSSSSEKKGSHSSESKPSKVLSSPSASLAEVDLFPEVKSDLDIDITSSLPELADVYRPLPHLENKRERPKLMSEDEALASIMTTKNQRTKVYSGNKASYTKVPSLFELCTRVLIDNIDLLEYTGGVPYDILKPIIERASPEQLFTLEFHNDYLKVDTDVHWKFHCQRDFRDKTRKEDETWRDFYVRCMEERQQKLERLTNNITRSIAESAPVRKTKLAYLDTAVKPPRNVMRKQAKHGTGSGSAPSSSKHDIIAKAVKGEGSSSKSSEAPVKVSSPSMQRAANYVNNLIKKKKAPLMQKTLQFIKGNRFKR</sequence>
<dbReference type="EMBL" id="OU963862">
    <property type="protein sequence ID" value="CAH0381013.1"/>
    <property type="molecule type" value="Genomic_DNA"/>
</dbReference>
<evidence type="ECO:0000313" key="6">
    <source>
        <dbReference type="EMBL" id="CAH0381013.1"/>
    </source>
</evidence>
<dbReference type="SMART" id="SM00509">
    <property type="entry name" value="TFS2N"/>
    <property type="match status" value="1"/>
</dbReference>
<dbReference type="InterPro" id="IPR003617">
    <property type="entry name" value="TFIIS/CRSP70_N_sub"/>
</dbReference>
<gene>
    <name evidence="6" type="ORF">BEMITA_LOCUS707</name>
</gene>
<feature type="compositionally biased region" description="Low complexity" evidence="4">
    <location>
        <begin position="399"/>
        <end position="410"/>
    </location>
</feature>
<dbReference type="GO" id="GO:0006368">
    <property type="term" value="P:transcription elongation by RNA polymerase II"/>
    <property type="evidence" value="ECO:0007669"/>
    <property type="project" value="InterPro"/>
</dbReference>
<feature type="compositionally biased region" description="Basic and acidic residues" evidence="4">
    <location>
        <begin position="168"/>
        <end position="203"/>
    </location>
</feature>
<feature type="domain" description="TFIIS N-terminal" evidence="5">
    <location>
        <begin position="10"/>
        <end position="83"/>
    </location>
</feature>
<dbReference type="SUPFAM" id="SSF47676">
    <property type="entry name" value="Conserved domain common to transcription factors TFIIS, elongin A, CRSP70"/>
    <property type="match status" value="1"/>
</dbReference>
<evidence type="ECO:0000259" key="5">
    <source>
        <dbReference type="PROSITE" id="PS51319"/>
    </source>
</evidence>
<feature type="compositionally biased region" description="Basic residues" evidence="4">
    <location>
        <begin position="272"/>
        <end position="285"/>
    </location>
</feature>
<feature type="compositionally biased region" description="Low complexity" evidence="4">
    <location>
        <begin position="217"/>
        <end position="235"/>
    </location>
</feature>
<dbReference type="InterPro" id="IPR035441">
    <property type="entry name" value="TFIIS/LEDGF_dom_sf"/>
</dbReference>
<accession>A0A9N9ZWS5</accession>
<dbReference type="PROSITE" id="PS51319">
    <property type="entry name" value="TFIIS_N"/>
    <property type="match status" value="1"/>
</dbReference>
<feature type="compositionally biased region" description="Basic and acidic residues" evidence="4">
    <location>
        <begin position="136"/>
        <end position="155"/>
    </location>
</feature>
<dbReference type="KEGG" id="btab:109041158"/>
<comment type="subcellular location">
    <subcellularLocation>
        <location evidence="1 3">Nucleus</location>
    </subcellularLocation>
</comment>
<feature type="compositionally biased region" description="Basic residues" evidence="4">
    <location>
        <begin position="204"/>
        <end position="214"/>
    </location>
</feature>
<reference evidence="6" key="1">
    <citation type="submission" date="2021-12" db="EMBL/GenBank/DDBJ databases">
        <authorList>
            <person name="King R."/>
        </authorList>
    </citation>
    <scope>NUCLEOTIDE SEQUENCE</scope>
</reference>
<feature type="compositionally biased region" description="Low complexity" evidence="4">
    <location>
        <begin position="245"/>
        <end position="257"/>
    </location>
</feature>
<dbReference type="Pfam" id="PF08711">
    <property type="entry name" value="Med26"/>
    <property type="match status" value="1"/>
</dbReference>
<feature type="region of interest" description="Disordered" evidence="4">
    <location>
        <begin position="629"/>
        <end position="685"/>
    </location>
</feature>
<dbReference type="Gene3D" id="6.10.250.3180">
    <property type="match status" value="1"/>
</dbReference>
<feature type="region of interest" description="Disordered" evidence="4">
    <location>
        <begin position="383"/>
        <end position="431"/>
    </location>
</feature>
<dbReference type="PANTHER" id="PTHR15141">
    <property type="entry name" value="TRANSCRIPTION ELONGATION FACTOR B POLYPEPTIDE 3"/>
    <property type="match status" value="1"/>
</dbReference>
<feature type="compositionally biased region" description="Acidic residues" evidence="4">
    <location>
        <begin position="86"/>
        <end position="98"/>
    </location>
</feature>
<evidence type="ECO:0000256" key="4">
    <source>
        <dbReference type="SAM" id="MobiDB-lite"/>
    </source>
</evidence>
<evidence type="ECO:0000256" key="3">
    <source>
        <dbReference type="PROSITE-ProRule" id="PRU00649"/>
    </source>
</evidence>
<dbReference type="PANTHER" id="PTHR15141:SF76">
    <property type="entry name" value="TRANSCRIPTION ELONGATION FACTOR B POLYPEPTIDE 3"/>
    <property type="match status" value="1"/>
</dbReference>
<feature type="compositionally biased region" description="Basic and acidic residues" evidence="4">
    <location>
        <begin position="303"/>
        <end position="326"/>
    </location>
</feature>
<dbReference type="Pfam" id="PF06881">
    <property type="entry name" value="Elongin_A"/>
    <property type="match status" value="1"/>
</dbReference>
<feature type="compositionally biased region" description="Basic and acidic residues" evidence="4">
    <location>
        <begin position="411"/>
        <end position="423"/>
    </location>
</feature>
<evidence type="ECO:0000313" key="7">
    <source>
        <dbReference type="Proteomes" id="UP001152759"/>
    </source>
</evidence>
<feature type="region of interest" description="Disordered" evidence="4">
    <location>
        <begin position="83"/>
        <end position="371"/>
    </location>
</feature>
<feature type="compositionally biased region" description="Low complexity" evidence="4">
    <location>
        <begin position="660"/>
        <end position="683"/>
    </location>
</feature>
<dbReference type="AlphaFoldDB" id="A0A9N9ZWS5"/>
<name>A0A9N9ZWS5_BEMTA</name>
<feature type="compositionally biased region" description="Basic and acidic residues" evidence="4">
    <location>
        <begin position="335"/>
        <end position="358"/>
    </location>
</feature>
<dbReference type="InterPro" id="IPR010684">
    <property type="entry name" value="RNA_pol_II_trans_fac_SIII_A"/>
</dbReference>
<feature type="compositionally biased region" description="Acidic residues" evidence="4">
    <location>
        <begin position="110"/>
        <end position="122"/>
    </location>
</feature>
<proteinExistence type="predicted"/>
<keyword evidence="2 3" id="KW-0539">Nucleus</keyword>
<dbReference type="GO" id="GO:0070449">
    <property type="term" value="C:elongin complex"/>
    <property type="evidence" value="ECO:0007669"/>
    <property type="project" value="InterPro"/>
</dbReference>
<feature type="compositionally biased region" description="Basic and acidic residues" evidence="4">
    <location>
        <begin position="258"/>
        <end position="271"/>
    </location>
</feature>